<keyword evidence="4" id="KW-1185">Reference proteome</keyword>
<dbReference type="AlphaFoldDB" id="A0A383VXM3"/>
<sequence length="598" mass="63511">MVEALETDPLQLIIRHPSINKQPGQICRLLCVSKALRAAIAARCNGQMVVKFAAYDIQHVQHFTPWLEKHGHLLKSLNLNLNLTGKEWLEAESLIASALQRAKGGSSLGLQLTTYRSYPACAGSVLQYLPTYYMRHLELGPRAEYSSTFPLEGLTRLQSLVLHGDSADVLLPAVAALTQLTQLAIHDITAPTAASKLKWLPPQLLSLHMSLSRIRKCEALPLLQLGHLTRLTELSSSSKPLVLQEGDVLPASLVVLRVRDCWASTPLLPLTKLEVLDMSLSTTPAEVLLAVAAGLPQLREVSLCYGEMADAAAAAAGWSALPIRSLDFRAVEGCVSAATLQQLGKLQDLVRLDVYGGTGCCRYAGKFEATPQQFAAVLGQMTGLQELGLRGFELLPEPELTAAADHGFEFEIQSGLNGLSLEAQAADGSSGAGGNGLNGTCSRSSSSASEGSSSSSGARARQGLATVMQAIANLPQLNSLTCCAIYSKGCDSLLPIDDEAAEQLASATQLTSLVLCDCGLQDSAVNTIAGSLKRLRKLKLDCNPGLTGEVLPASIAKELSQLSELCVLRTGIRKHAEGFKARLVSLHPGLTVKSSARG</sequence>
<dbReference type="Proteomes" id="UP000256970">
    <property type="component" value="Unassembled WGS sequence"/>
</dbReference>
<evidence type="ECO:0000313" key="4">
    <source>
        <dbReference type="Proteomes" id="UP000256970"/>
    </source>
</evidence>
<protein>
    <recommendedName>
        <fullName evidence="5">F-box domain-containing protein</fullName>
    </recommendedName>
</protein>
<reference evidence="3 4" key="1">
    <citation type="submission" date="2016-10" db="EMBL/GenBank/DDBJ databases">
        <authorList>
            <person name="Cai Z."/>
        </authorList>
    </citation>
    <scope>NUCLEOTIDE SEQUENCE [LARGE SCALE GENOMIC DNA]</scope>
</reference>
<feature type="region of interest" description="Disordered" evidence="2">
    <location>
        <begin position="430"/>
        <end position="457"/>
    </location>
</feature>
<dbReference type="SUPFAM" id="SSF52058">
    <property type="entry name" value="L domain-like"/>
    <property type="match status" value="1"/>
</dbReference>
<dbReference type="InterPro" id="IPR050715">
    <property type="entry name" value="LRR-SigEffector_domain"/>
</dbReference>
<evidence type="ECO:0008006" key="5">
    <source>
        <dbReference type="Google" id="ProtNLM"/>
    </source>
</evidence>
<name>A0A383VXM3_TETOB</name>
<gene>
    <name evidence="3" type="ORF">BQ4739_LOCUS10447</name>
</gene>
<dbReference type="PANTHER" id="PTHR45752:SF195">
    <property type="entry name" value="LEUCINE-RICH REPEAT (LRR) FAMILY PROTEIN-RELATED"/>
    <property type="match status" value="1"/>
</dbReference>
<dbReference type="Gene3D" id="3.80.10.10">
    <property type="entry name" value="Ribonuclease Inhibitor"/>
    <property type="match status" value="2"/>
</dbReference>
<accession>A0A383VXM3</accession>
<comment type="subcellular location">
    <subcellularLocation>
        <location evidence="1">Cytoplasm</location>
        <location evidence="1">Cytoskeleton</location>
        <location evidence="1">Cilium axoneme</location>
    </subcellularLocation>
</comment>
<evidence type="ECO:0000256" key="1">
    <source>
        <dbReference type="ARBA" id="ARBA00004430"/>
    </source>
</evidence>
<evidence type="ECO:0000256" key="2">
    <source>
        <dbReference type="SAM" id="MobiDB-lite"/>
    </source>
</evidence>
<evidence type="ECO:0000313" key="3">
    <source>
        <dbReference type="EMBL" id="SZX70218.1"/>
    </source>
</evidence>
<organism evidence="3 4">
    <name type="scientific">Tetradesmus obliquus</name>
    <name type="common">Green alga</name>
    <name type="synonym">Acutodesmus obliquus</name>
    <dbReference type="NCBI Taxonomy" id="3088"/>
    <lineage>
        <taxon>Eukaryota</taxon>
        <taxon>Viridiplantae</taxon>
        <taxon>Chlorophyta</taxon>
        <taxon>core chlorophytes</taxon>
        <taxon>Chlorophyceae</taxon>
        <taxon>CS clade</taxon>
        <taxon>Sphaeropleales</taxon>
        <taxon>Scenedesmaceae</taxon>
        <taxon>Tetradesmus</taxon>
    </lineage>
</organism>
<dbReference type="InterPro" id="IPR032675">
    <property type="entry name" value="LRR_dom_sf"/>
</dbReference>
<proteinExistence type="predicted"/>
<dbReference type="GO" id="GO:0005930">
    <property type="term" value="C:axoneme"/>
    <property type="evidence" value="ECO:0007669"/>
    <property type="project" value="UniProtKB-SubCell"/>
</dbReference>
<dbReference type="PANTHER" id="PTHR45752">
    <property type="entry name" value="LEUCINE-RICH REPEAT-CONTAINING"/>
    <property type="match status" value="1"/>
</dbReference>
<dbReference type="SUPFAM" id="SSF52047">
    <property type="entry name" value="RNI-like"/>
    <property type="match status" value="1"/>
</dbReference>
<feature type="compositionally biased region" description="Low complexity" evidence="2">
    <location>
        <begin position="438"/>
        <end position="457"/>
    </location>
</feature>
<dbReference type="EMBL" id="FNXT01000981">
    <property type="protein sequence ID" value="SZX70218.1"/>
    <property type="molecule type" value="Genomic_DNA"/>
</dbReference>